<organism evidence="1 2">
    <name type="scientific">Cinchona calisaya</name>
    <dbReference type="NCBI Taxonomy" id="153742"/>
    <lineage>
        <taxon>Eukaryota</taxon>
        <taxon>Viridiplantae</taxon>
        <taxon>Streptophyta</taxon>
        <taxon>Embryophyta</taxon>
        <taxon>Tracheophyta</taxon>
        <taxon>Spermatophyta</taxon>
        <taxon>Magnoliopsida</taxon>
        <taxon>eudicotyledons</taxon>
        <taxon>Gunneridae</taxon>
        <taxon>Pentapetalae</taxon>
        <taxon>asterids</taxon>
        <taxon>lamiids</taxon>
        <taxon>Gentianales</taxon>
        <taxon>Rubiaceae</taxon>
        <taxon>Cinchonoideae</taxon>
        <taxon>Cinchoneae</taxon>
        <taxon>Cinchona</taxon>
    </lineage>
</organism>
<proteinExistence type="predicted"/>
<comment type="caution">
    <text evidence="1">The sequence shown here is derived from an EMBL/GenBank/DDBJ whole genome shotgun (WGS) entry which is preliminary data.</text>
</comment>
<dbReference type="EMBL" id="JBJUIK010000015">
    <property type="protein sequence ID" value="KAL3502231.1"/>
    <property type="molecule type" value="Genomic_DNA"/>
</dbReference>
<reference evidence="1 2" key="1">
    <citation type="submission" date="2024-11" db="EMBL/GenBank/DDBJ databases">
        <title>A near-complete genome assembly of Cinchona calisaya.</title>
        <authorList>
            <person name="Lian D.C."/>
            <person name="Zhao X.W."/>
            <person name="Wei L."/>
        </authorList>
    </citation>
    <scope>NUCLEOTIDE SEQUENCE [LARGE SCALE GENOMIC DNA]</scope>
    <source>
        <tissue evidence="1">Nenye</tissue>
    </source>
</reference>
<name>A0ABD2Y5C1_9GENT</name>
<protein>
    <recommendedName>
        <fullName evidence="3">Reverse transcriptase</fullName>
    </recommendedName>
</protein>
<accession>A0ABD2Y5C1</accession>
<dbReference type="AlphaFoldDB" id="A0ABD2Y5C1"/>
<keyword evidence="2" id="KW-1185">Reference proteome</keyword>
<evidence type="ECO:0000313" key="1">
    <source>
        <dbReference type="EMBL" id="KAL3502231.1"/>
    </source>
</evidence>
<gene>
    <name evidence="1" type="ORF">ACH5RR_036680</name>
</gene>
<evidence type="ECO:0000313" key="2">
    <source>
        <dbReference type="Proteomes" id="UP001630127"/>
    </source>
</evidence>
<sequence length="99" mass="11120">MQRSKRKTGSSALALDFAKAFDKLEWQFIEKVEQACHLEKIIPLKPSRGGLQVPILAFVDDCLLFFKNDRKSFEGASRETLNGFAGRVTQGAPSQKFDN</sequence>
<dbReference type="Proteomes" id="UP001630127">
    <property type="component" value="Unassembled WGS sequence"/>
</dbReference>
<evidence type="ECO:0008006" key="3">
    <source>
        <dbReference type="Google" id="ProtNLM"/>
    </source>
</evidence>